<feature type="chain" id="PRO_5015159416" evidence="2">
    <location>
        <begin position="19"/>
        <end position="181"/>
    </location>
</feature>
<feature type="region of interest" description="Disordered" evidence="1">
    <location>
        <begin position="141"/>
        <end position="181"/>
    </location>
</feature>
<feature type="signal peptide" evidence="2">
    <location>
        <begin position="1"/>
        <end position="18"/>
    </location>
</feature>
<dbReference type="RefSeq" id="WP_106708331.1">
    <property type="nucleotide sequence ID" value="NZ_PXXU01000104.1"/>
</dbReference>
<feature type="compositionally biased region" description="Pro residues" evidence="1">
    <location>
        <begin position="166"/>
        <end position="181"/>
    </location>
</feature>
<comment type="caution">
    <text evidence="3">The sequence shown here is derived from an EMBL/GenBank/DDBJ whole genome shotgun (WGS) entry which is preliminary data.</text>
</comment>
<evidence type="ECO:0000313" key="4">
    <source>
        <dbReference type="Proteomes" id="UP000241912"/>
    </source>
</evidence>
<sequence length="181" mass="18472">MIMLRRLFVVLMISLQVACVSMPTGPSVMTLPGTGKSFEQFRVDDYECRAYAYQQIGGETPQQASRTSGIESAAIGTGLGAAAGAALGGGQGAAIGAGAGLLAGGVVGSGTASTSGYMSQRRYDVSYIQCMYAKGHRVPVSGRITGNQSVNSGTGPRVTKPTENFTPPPPPPGNPPPPPPQ</sequence>
<evidence type="ECO:0000256" key="2">
    <source>
        <dbReference type="SAM" id="SignalP"/>
    </source>
</evidence>
<evidence type="ECO:0000313" key="3">
    <source>
        <dbReference type="EMBL" id="PSJ15912.1"/>
    </source>
</evidence>
<reference evidence="3 4" key="1">
    <citation type="submission" date="2018-03" db="EMBL/GenBank/DDBJ databases">
        <title>Draft genome of Nitrosomonas supralitoralis APG5.</title>
        <authorList>
            <person name="Urakawa H."/>
            <person name="Lopez J.V."/>
        </authorList>
    </citation>
    <scope>NUCLEOTIDE SEQUENCE [LARGE SCALE GENOMIC DNA]</scope>
    <source>
        <strain evidence="3 4">APG5</strain>
    </source>
</reference>
<keyword evidence="2" id="KW-0732">Signal</keyword>
<dbReference type="OrthoDB" id="5573966at2"/>
<proteinExistence type="predicted"/>
<evidence type="ECO:0000256" key="1">
    <source>
        <dbReference type="SAM" id="MobiDB-lite"/>
    </source>
</evidence>
<dbReference type="AlphaFoldDB" id="A0A2P7NR16"/>
<feature type="compositionally biased region" description="Polar residues" evidence="1">
    <location>
        <begin position="144"/>
        <end position="154"/>
    </location>
</feature>
<accession>A0A2P7NR16</accession>
<protein>
    <submittedName>
        <fullName evidence="3">Uncharacterized protein</fullName>
    </submittedName>
</protein>
<dbReference type="Proteomes" id="UP000241912">
    <property type="component" value="Unassembled WGS sequence"/>
</dbReference>
<organism evidence="3 4">
    <name type="scientific">Nitrosomonas supralitoralis</name>
    <dbReference type="NCBI Taxonomy" id="2116706"/>
    <lineage>
        <taxon>Bacteria</taxon>
        <taxon>Pseudomonadati</taxon>
        <taxon>Pseudomonadota</taxon>
        <taxon>Betaproteobacteria</taxon>
        <taxon>Nitrosomonadales</taxon>
        <taxon>Nitrosomonadaceae</taxon>
        <taxon>Nitrosomonas</taxon>
    </lineage>
</organism>
<name>A0A2P7NR16_9PROT</name>
<dbReference type="EMBL" id="PXXU01000104">
    <property type="protein sequence ID" value="PSJ15912.1"/>
    <property type="molecule type" value="Genomic_DNA"/>
</dbReference>
<keyword evidence="4" id="KW-1185">Reference proteome</keyword>
<gene>
    <name evidence="3" type="ORF">C7H79_16410</name>
</gene>